<dbReference type="InterPro" id="IPR002213">
    <property type="entry name" value="UDP_glucos_trans"/>
</dbReference>
<evidence type="ECO:0000256" key="1">
    <source>
        <dbReference type="ARBA" id="ARBA00022679"/>
    </source>
</evidence>
<dbReference type="Gene3D" id="3.40.50.2000">
    <property type="entry name" value="Glycogen Phosphorylase B"/>
    <property type="match status" value="1"/>
</dbReference>
<evidence type="ECO:0000313" key="2">
    <source>
        <dbReference type="EMBL" id="TQD69029.1"/>
    </source>
</evidence>
<dbReference type="STRING" id="106549.A0A540K469"/>
<dbReference type="PANTHER" id="PTHR48045:SF34">
    <property type="entry name" value="ISOFLAVONE 7-O-GLUCOSYLTRANSFERASE 1-LIKE"/>
    <property type="match status" value="1"/>
</dbReference>
<keyword evidence="3" id="KW-1185">Reference proteome</keyword>
<name>A0A540K469_MALBA</name>
<gene>
    <name evidence="2" type="ORF">C1H46_045438</name>
</gene>
<dbReference type="EMBL" id="VIEB01005625">
    <property type="protein sequence ID" value="TQD69029.1"/>
    <property type="molecule type" value="Genomic_DNA"/>
</dbReference>
<sequence>MICRPFFGDQKLNMNTVEAVWEIGVGVEGGVITKDGAMMALELTLKHKEGNKMREKIMVLKNLARQAAVSNGSSPRAFNNLVEIVTK</sequence>
<evidence type="ECO:0000313" key="3">
    <source>
        <dbReference type="Proteomes" id="UP000315295"/>
    </source>
</evidence>
<dbReference type="GO" id="GO:0008194">
    <property type="term" value="F:UDP-glycosyltransferase activity"/>
    <property type="evidence" value="ECO:0007669"/>
    <property type="project" value="InterPro"/>
</dbReference>
<organism evidence="2 3">
    <name type="scientific">Malus baccata</name>
    <name type="common">Siberian crab apple</name>
    <name type="synonym">Pyrus baccata</name>
    <dbReference type="NCBI Taxonomy" id="106549"/>
    <lineage>
        <taxon>Eukaryota</taxon>
        <taxon>Viridiplantae</taxon>
        <taxon>Streptophyta</taxon>
        <taxon>Embryophyta</taxon>
        <taxon>Tracheophyta</taxon>
        <taxon>Spermatophyta</taxon>
        <taxon>Magnoliopsida</taxon>
        <taxon>eudicotyledons</taxon>
        <taxon>Gunneridae</taxon>
        <taxon>Pentapetalae</taxon>
        <taxon>rosids</taxon>
        <taxon>fabids</taxon>
        <taxon>Rosales</taxon>
        <taxon>Rosaceae</taxon>
        <taxon>Amygdaloideae</taxon>
        <taxon>Maleae</taxon>
        <taxon>Malus</taxon>
    </lineage>
</organism>
<dbReference type="Pfam" id="PF00201">
    <property type="entry name" value="UDPGT"/>
    <property type="match status" value="1"/>
</dbReference>
<dbReference type="PANTHER" id="PTHR48045">
    <property type="entry name" value="UDP-GLYCOSYLTRANSFERASE 72B1"/>
    <property type="match status" value="1"/>
</dbReference>
<keyword evidence="1" id="KW-0808">Transferase</keyword>
<reference evidence="2 3" key="1">
    <citation type="journal article" date="2019" name="G3 (Bethesda)">
        <title>Sequencing of a Wild Apple (Malus baccata) Genome Unravels the Differences Between Cultivated and Wild Apple Species Regarding Disease Resistance and Cold Tolerance.</title>
        <authorList>
            <person name="Chen X."/>
        </authorList>
    </citation>
    <scope>NUCLEOTIDE SEQUENCE [LARGE SCALE GENOMIC DNA]</scope>
    <source>
        <strain evidence="3">cv. Shandingzi</strain>
        <tissue evidence="2">Leaves</tissue>
    </source>
</reference>
<dbReference type="Proteomes" id="UP000315295">
    <property type="component" value="Unassembled WGS sequence"/>
</dbReference>
<protein>
    <submittedName>
        <fullName evidence="2">Uncharacterized protein</fullName>
    </submittedName>
</protein>
<accession>A0A540K469</accession>
<dbReference type="SUPFAM" id="SSF53756">
    <property type="entry name" value="UDP-Glycosyltransferase/glycogen phosphorylase"/>
    <property type="match status" value="1"/>
</dbReference>
<proteinExistence type="predicted"/>
<comment type="caution">
    <text evidence="2">The sequence shown here is derived from an EMBL/GenBank/DDBJ whole genome shotgun (WGS) entry which is preliminary data.</text>
</comment>
<dbReference type="AlphaFoldDB" id="A0A540K469"/>